<sequence length="87" mass="9867">MLIIQVTNAREVVRQRIGRLGERLIGKVADAEAQVEKELMKEMEIAFQEFGIEARILSVSGVKTDQSNCLEIPLKVRSEKDVLLKEK</sequence>
<reference evidence="1 2" key="1">
    <citation type="journal article" date="2018" name="Appl. Environ. Microbiol.">
        <title>Genome rearrangement shapes Prochlorococcus ecological adaptation.</title>
        <authorList>
            <person name="Yan W."/>
            <person name="Wei S."/>
            <person name="Wang Q."/>
            <person name="Xiao X."/>
            <person name="Zeng Q."/>
            <person name="Jiao N."/>
            <person name="Zhang R."/>
        </authorList>
    </citation>
    <scope>NUCLEOTIDE SEQUENCE [LARGE SCALE GENOMIC DNA]</scope>
    <source>
        <strain evidence="1 2">XMU1408</strain>
    </source>
</reference>
<dbReference type="RefSeq" id="WP_158465988.1">
    <property type="nucleotide sequence ID" value="NZ_QJUE01000002.1"/>
</dbReference>
<dbReference type="AlphaFoldDB" id="A0A318REP9"/>
<dbReference type="OrthoDB" id="6717844at2"/>
<comment type="caution">
    <text evidence="1">The sequence shown here is derived from an EMBL/GenBank/DDBJ whole genome shotgun (WGS) entry which is preliminary data.</text>
</comment>
<evidence type="ECO:0000313" key="2">
    <source>
        <dbReference type="Proteomes" id="UP000247807"/>
    </source>
</evidence>
<dbReference type="EMBL" id="QJUE01000002">
    <property type="protein sequence ID" value="PYE02493.1"/>
    <property type="molecule type" value="Genomic_DNA"/>
</dbReference>
<protein>
    <submittedName>
        <fullName evidence="1">Cytochrome-c oxidase</fullName>
    </submittedName>
</protein>
<name>A0A318REP9_PROMR</name>
<accession>A0A318REP9</accession>
<dbReference type="Proteomes" id="UP000247807">
    <property type="component" value="Unassembled WGS sequence"/>
</dbReference>
<evidence type="ECO:0000313" key="1">
    <source>
        <dbReference type="EMBL" id="PYE02493.1"/>
    </source>
</evidence>
<gene>
    <name evidence="1" type="ORF">DNJ73_01615</name>
</gene>
<organism evidence="1 2">
    <name type="scientific">Prochlorococcus marinus XMU1408</name>
    <dbReference type="NCBI Taxonomy" id="2213228"/>
    <lineage>
        <taxon>Bacteria</taxon>
        <taxon>Bacillati</taxon>
        <taxon>Cyanobacteriota</taxon>
        <taxon>Cyanophyceae</taxon>
        <taxon>Synechococcales</taxon>
        <taxon>Prochlorococcaceae</taxon>
        <taxon>Prochlorococcus</taxon>
    </lineage>
</organism>
<proteinExistence type="predicted"/>